<protein>
    <submittedName>
        <fullName evidence="1">Uncharacterized protein</fullName>
    </submittedName>
</protein>
<proteinExistence type="predicted"/>
<sequence length="96" mass="11080">MGVHFTRSRLRSLCTVNMSARKISAGLTNAVLSSLDRFMDTHRIGSNQQRSLDGMRKDNLYTKRALVVKHNLKKLKHKLLVEHFMSGEKAKKRSWI</sequence>
<organism evidence="1 2">
    <name type="scientific">Paralvinella palmiformis</name>
    <dbReference type="NCBI Taxonomy" id="53620"/>
    <lineage>
        <taxon>Eukaryota</taxon>
        <taxon>Metazoa</taxon>
        <taxon>Spiralia</taxon>
        <taxon>Lophotrochozoa</taxon>
        <taxon>Annelida</taxon>
        <taxon>Polychaeta</taxon>
        <taxon>Sedentaria</taxon>
        <taxon>Canalipalpata</taxon>
        <taxon>Terebellida</taxon>
        <taxon>Terebelliformia</taxon>
        <taxon>Alvinellidae</taxon>
        <taxon>Paralvinella</taxon>
    </lineage>
</organism>
<accession>A0AAD9N5D1</accession>
<name>A0AAD9N5D1_9ANNE</name>
<dbReference type="Proteomes" id="UP001208570">
    <property type="component" value="Unassembled WGS sequence"/>
</dbReference>
<reference evidence="1" key="1">
    <citation type="journal article" date="2023" name="Mol. Biol. Evol.">
        <title>Third-Generation Sequencing Reveals the Adaptive Role of the Epigenome in Three Deep-Sea Polychaetes.</title>
        <authorList>
            <person name="Perez M."/>
            <person name="Aroh O."/>
            <person name="Sun Y."/>
            <person name="Lan Y."/>
            <person name="Juniper S.K."/>
            <person name="Young C.R."/>
            <person name="Angers B."/>
            <person name="Qian P.Y."/>
        </authorList>
    </citation>
    <scope>NUCLEOTIDE SEQUENCE</scope>
    <source>
        <strain evidence="1">P08H-3</strain>
    </source>
</reference>
<evidence type="ECO:0000313" key="2">
    <source>
        <dbReference type="Proteomes" id="UP001208570"/>
    </source>
</evidence>
<gene>
    <name evidence="1" type="ORF">LSH36_193g12117</name>
</gene>
<dbReference type="AlphaFoldDB" id="A0AAD9N5D1"/>
<evidence type="ECO:0000313" key="1">
    <source>
        <dbReference type="EMBL" id="KAK2157375.1"/>
    </source>
</evidence>
<dbReference type="EMBL" id="JAODUP010000193">
    <property type="protein sequence ID" value="KAK2157375.1"/>
    <property type="molecule type" value="Genomic_DNA"/>
</dbReference>
<keyword evidence="2" id="KW-1185">Reference proteome</keyword>
<comment type="caution">
    <text evidence="1">The sequence shown here is derived from an EMBL/GenBank/DDBJ whole genome shotgun (WGS) entry which is preliminary data.</text>
</comment>